<proteinExistence type="predicted"/>
<comment type="caution">
    <text evidence="1">The sequence shown here is derived from an EMBL/GenBank/DDBJ whole genome shotgun (WGS) entry which is preliminary data.</text>
</comment>
<gene>
    <name evidence="1" type="ORF">EVAR_56719_1</name>
</gene>
<accession>A0A4C1XXY1</accession>
<organism evidence="1 2">
    <name type="scientific">Eumeta variegata</name>
    <name type="common">Bagworm moth</name>
    <name type="synonym">Eumeta japonica</name>
    <dbReference type="NCBI Taxonomy" id="151549"/>
    <lineage>
        <taxon>Eukaryota</taxon>
        <taxon>Metazoa</taxon>
        <taxon>Ecdysozoa</taxon>
        <taxon>Arthropoda</taxon>
        <taxon>Hexapoda</taxon>
        <taxon>Insecta</taxon>
        <taxon>Pterygota</taxon>
        <taxon>Neoptera</taxon>
        <taxon>Endopterygota</taxon>
        <taxon>Lepidoptera</taxon>
        <taxon>Glossata</taxon>
        <taxon>Ditrysia</taxon>
        <taxon>Tineoidea</taxon>
        <taxon>Psychidae</taxon>
        <taxon>Oiketicinae</taxon>
        <taxon>Eumeta</taxon>
    </lineage>
</organism>
<keyword evidence="2" id="KW-1185">Reference proteome</keyword>
<evidence type="ECO:0000313" key="1">
    <source>
        <dbReference type="EMBL" id="GBP68456.1"/>
    </source>
</evidence>
<reference evidence="1 2" key="1">
    <citation type="journal article" date="2019" name="Commun. Biol.">
        <title>The bagworm genome reveals a unique fibroin gene that provides high tensile strength.</title>
        <authorList>
            <person name="Kono N."/>
            <person name="Nakamura H."/>
            <person name="Ohtoshi R."/>
            <person name="Tomita M."/>
            <person name="Numata K."/>
            <person name="Arakawa K."/>
        </authorList>
    </citation>
    <scope>NUCLEOTIDE SEQUENCE [LARGE SCALE GENOMIC DNA]</scope>
</reference>
<dbReference type="Proteomes" id="UP000299102">
    <property type="component" value="Unassembled WGS sequence"/>
</dbReference>
<sequence length="105" mass="12137">MGGRGARYVCTYAAGDILCRRRVNYSSDSETRGRTKCVLMRARPRTRCSALERLWRTDTFPKEFPLEKYLNETPLSLHSEPFPIKEYPSSTLVNFEPDLKSVFVV</sequence>
<protein>
    <submittedName>
        <fullName evidence="1">Uncharacterized protein</fullName>
    </submittedName>
</protein>
<name>A0A4C1XXY1_EUMVA</name>
<dbReference type="EMBL" id="BGZK01001011">
    <property type="protein sequence ID" value="GBP68456.1"/>
    <property type="molecule type" value="Genomic_DNA"/>
</dbReference>
<dbReference type="AlphaFoldDB" id="A0A4C1XXY1"/>
<evidence type="ECO:0000313" key="2">
    <source>
        <dbReference type="Proteomes" id="UP000299102"/>
    </source>
</evidence>